<evidence type="ECO:0000256" key="2">
    <source>
        <dbReference type="ARBA" id="ARBA00038334"/>
    </source>
</evidence>
<protein>
    <recommendedName>
        <fullName evidence="3">AB hydrolase-1 domain-containing protein</fullName>
    </recommendedName>
</protein>
<dbReference type="GO" id="GO:0016787">
    <property type="term" value="F:hydrolase activity"/>
    <property type="evidence" value="ECO:0007669"/>
    <property type="project" value="UniProtKB-KW"/>
</dbReference>
<dbReference type="InterPro" id="IPR000073">
    <property type="entry name" value="AB_hydrolase_1"/>
</dbReference>
<evidence type="ECO:0000313" key="4">
    <source>
        <dbReference type="EMBL" id="CAE6434156.1"/>
    </source>
</evidence>
<keyword evidence="1" id="KW-0378">Hydrolase</keyword>
<dbReference type="SUPFAM" id="SSF53474">
    <property type="entry name" value="alpha/beta-Hydrolases"/>
    <property type="match status" value="1"/>
</dbReference>
<evidence type="ECO:0000256" key="1">
    <source>
        <dbReference type="ARBA" id="ARBA00022801"/>
    </source>
</evidence>
<organism evidence="4 5">
    <name type="scientific">Rhizoctonia solani</name>
    <dbReference type="NCBI Taxonomy" id="456999"/>
    <lineage>
        <taxon>Eukaryota</taxon>
        <taxon>Fungi</taxon>
        <taxon>Dikarya</taxon>
        <taxon>Basidiomycota</taxon>
        <taxon>Agaricomycotina</taxon>
        <taxon>Agaricomycetes</taxon>
        <taxon>Cantharellales</taxon>
        <taxon>Ceratobasidiaceae</taxon>
        <taxon>Rhizoctonia</taxon>
    </lineage>
</organism>
<dbReference type="Gene3D" id="3.40.50.1820">
    <property type="entry name" value="alpha/beta hydrolase"/>
    <property type="match status" value="1"/>
</dbReference>
<proteinExistence type="inferred from homology"/>
<dbReference type="Pfam" id="PF00561">
    <property type="entry name" value="Abhydrolase_1"/>
    <property type="match status" value="1"/>
</dbReference>
<evidence type="ECO:0000313" key="5">
    <source>
        <dbReference type="Proteomes" id="UP000663888"/>
    </source>
</evidence>
<name>A0A8H3AQX5_9AGAM</name>
<sequence length="345" mass="38229">MSSQFHPLGYESKTANLSSGHHLRYVDIHPPQGVTHITTALLIHGFPDSAYGWRYQVKGWSQRGIRLIVPDTIGYTGSSQPTDPREYSMKSQSDDFEELVHQAGVSKDEKIILIAHDWQALAVTGAVTASRMAQFKPDLVKGAVNLGIPFAPPSPQFLPLEALVQIFPSFGYQLYLASPHSNEPMDANVEKFVNALYSSPARFASGELPHFEKAGVLEGWLQDQSQGAKSDILTDKELNIILSEIKSGVGFSAMLNYYRTNQINHELEKNLPQNFRPDMPKLLVLPTADPALPAEMLAQAGQGTKGTQIAWLEGAGHWVMLEQPEEVERLVGEWVERMAAKEWAV</sequence>
<accession>A0A8H3AQX5</accession>
<dbReference type="AlphaFoldDB" id="A0A8H3AQX5"/>
<dbReference type="InterPro" id="IPR000639">
    <property type="entry name" value="Epox_hydrolase-like"/>
</dbReference>
<comment type="caution">
    <text evidence="4">The sequence shown here is derived from an EMBL/GenBank/DDBJ whole genome shotgun (WGS) entry which is preliminary data.</text>
</comment>
<comment type="similarity">
    <text evidence="2">Belongs to the AB hydrolase superfamily. Epoxide hydrolase family.</text>
</comment>
<dbReference type="Proteomes" id="UP000663888">
    <property type="component" value="Unassembled WGS sequence"/>
</dbReference>
<dbReference type="InterPro" id="IPR029058">
    <property type="entry name" value="AB_hydrolase_fold"/>
</dbReference>
<feature type="domain" description="AB hydrolase-1" evidence="3">
    <location>
        <begin position="41"/>
        <end position="323"/>
    </location>
</feature>
<dbReference type="PRINTS" id="PR00412">
    <property type="entry name" value="EPOXHYDRLASE"/>
</dbReference>
<dbReference type="EMBL" id="CAJMWX010000835">
    <property type="protein sequence ID" value="CAE6434156.1"/>
    <property type="molecule type" value="Genomic_DNA"/>
</dbReference>
<gene>
    <name evidence="4" type="ORF">RDB_LOCUS39354</name>
</gene>
<evidence type="ECO:0000259" key="3">
    <source>
        <dbReference type="Pfam" id="PF00561"/>
    </source>
</evidence>
<reference evidence="4" key="1">
    <citation type="submission" date="2021-01" db="EMBL/GenBank/DDBJ databases">
        <authorList>
            <person name="Kaushik A."/>
        </authorList>
    </citation>
    <scope>NUCLEOTIDE SEQUENCE</scope>
    <source>
        <strain evidence="4">AG4-R118</strain>
    </source>
</reference>
<dbReference type="PANTHER" id="PTHR43329">
    <property type="entry name" value="EPOXIDE HYDROLASE"/>
    <property type="match status" value="1"/>
</dbReference>